<dbReference type="EMBL" id="BLPG01000001">
    <property type="protein sequence ID" value="GFJ87582.1"/>
    <property type="molecule type" value="Genomic_DNA"/>
</dbReference>
<proteinExistence type="predicted"/>
<organism evidence="1 2">
    <name type="scientific">Phytohabitans rumicis</name>
    <dbReference type="NCBI Taxonomy" id="1076125"/>
    <lineage>
        <taxon>Bacteria</taxon>
        <taxon>Bacillati</taxon>
        <taxon>Actinomycetota</taxon>
        <taxon>Actinomycetes</taxon>
        <taxon>Micromonosporales</taxon>
        <taxon>Micromonosporaceae</taxon>
    </lineage>
</organism>
<accession>A0A6V8KQY9</accession>
<protein>
    <submittedName>
        <fullName evidence="1">Uncharacterized protein</fullName>
    </submittedName>
</protein>
<dbReference type="Proteomes" id="UP000482960">
    <property type="component" value="Unassembled WGS sequence"/>
</dbReference>
<evidence type="ECO:0000313" key="1">
    <source>
        <dbReference type="EMBL" id="GFJ87582.1"/>
    </source>
</evidence>
<dbReference type="AlphaFoldDB" id="A0A6V8KQY9"/>
<reference evidence="1 2" key="1">
    <citation type="submission" date="2020-03" db="EMBL/GenBank/DDBJ databases">
        <title>Whole genome shotgun sequence of Phytohabitans rumicis NBRC 108638.</title>
        <authorList>
            <person name="Komaki H."/>
            <person name="Tamura T."/>
        </authorList>
    </citation>
    <scope>NUCLEOTIDE SEQUENCE [LARGE SCALE GENOMIC DNA]</scope>
    <source>
        <strain evidence="1 2">NBRC 108638</strain>
    </source>
</reference>
<name>A0A6V8KQY9_9ACTN</name>
<comment type="caution">
    <text evidence="1">The sequence shown here is derived from an EMBL/GenBank/DDBJ whole genome shotgun (WGS) entry which is preliminary data.</text>
</comment>
<evidence type="ECO:0000313" key="2">
    <source>
        <dbReference type="Proteomes" id="UP000482960"/>
    </source>
</evidence>
<gene>
    <name evidence="1" type="ORF">Prum_012240</name>
</gene>
<reference evidence="1 2" key="2">
    <citation type="submission" date="2020-03" db="EMBL/GenBank/DDBJ databases">
        <authorList>
            <person name="Ichikawa N."/>
            <person name="Kimura A."/>
            <person name="Kitahashi Y."/>
            <person name="Uohara A."/>
        </authorList>
    </citation>
    <scope>NUCLEOTIDE SEQUENCE [LARGE SCALE GENOMIC DNA]</scope>
    <source>
        <strain evidence="1 2">NBRC 108638</strain>
    </source>
</reference>
<sequence>MVDDCEFRLLRVAPDGQGVSEGAVARLRLVECGGQMFTLDNRRLVAFQKSGVSSVPFVRATATEAAAEAWRFTT</sequence>
<keyword evidence="2" id="KW-1185">Reference proteome</keyword>